<gene>
    <name evidence="3" type="ORF">FSB_LOCUS38098</name>
</gene>
<proteinExistence type="predicted"/>
<evidence type="ECO:0000313" key="3">
    <source>
        <dbReference type="EMBL" id="SPD10216.1"/>
    </source>
</evidence>
<feature type="compositionally biased region" description="Polar residues" evidence="1">
    <location>
        <begin position="355"/>
        <end position="373"/>
    </location>
</feature>
<dbReference type="AlphaFoldDB" id="A0A2N9H6X9"/>
<dbReference type="PANTHER" id="PTHR35497">
    <property type="entry name" value="ACYL-UDP-N-ACETYLGLUCOSAMINE O-ACYLTRANSFERASE"/>
    <property type="match status" value="1"/>
</dbReference>
<evidence type="ECO:0000259" key="2">
    <source>
        <dbReference type="PROSITE" id="PS00028"/>
    </source>
</evidence>
<evidence type="ECO:0000256" key="1">
    <source>
        <dbReference type="SAM" id="MobiDB-lite"/>
    </source>
</evidence>
<reference evidence="3" key="1">
    <citation type="submission" date="2018-02" db="EMBL/GenBank/DDBJ databases">
        <authorList>
            <person name="Cohen D.B."/>
            <person name="Kent A.D."/>
        </authorList>
    </citation>
    <scope>NUCLEOTIDE SEQUENCE</scope>
</reference>
<dbReference type="PANTHER" id="PTHR35497:SF1">
    <property type="entry name" value="ACYL-UDP-N-ACETYLGLUCOSAMINE O-ACYLTRANSFERASE"/>
    <property type="match status" value="1"/>
</dbReference>
<feature type="domain" description="C2H2-type" evidence="2">
    <location>
        <begin position="118"/>
        <end position="140"/>
    </location>
</feature>
<protein>
    <recommendedName>
        <fullName evidence="2">C2H2-type domain-containing protein</fullName>
    </recommendedName>
</protein>
<organism evidence="3">
    <name type="scientific">Fagus sylvatica</name>
    <name type="common">Beechnut</name>
    <dbReference type="NCBI Taxonomy" id="28930"/>
    <lineage>
        <taxon>Eukaryota</taxon>
        <taxon>Viridiplantae</taxon>
        <taxon>Streptophyta</taxon>
        <taxon>Embryophyta</taxon>
        <taxon>Tracheophyta</taxon>
        <taxon>Spermatophyta</taxon>
        <taxon>Magnoliopsida</taxon>
        <taxon>eudicotyledons</taxon>
        <taxon>Gunneridae</taxon>
        <taxon>Pentapetalae</taxon>
        <taxon>rosids</taxon>
        <taxon>fabids</taxon>
        <taxon>Fagales</taxon>
        <taxon>Fagaceae</taxon>
        <taxon>Fagus</taxon>
    </lineage>
</organism>
<dbReference type="InterPro" id="IPR013087">
    <property type="entry name" value="Znf_C2H2_type"/>
</dbReference>
<name>A0A2N9H6X9_FAGSY</name>
<dbReference type="EMBL" id="OIVN01003312">
    <property type="protein sequence ID" value="SPD10216.1"/>
    <property type="molecule type" value="Genomic_DNA"/>
</dbReference>
<feature type="region of interest" description="Disordered" evidence="1">
    <location>
        <begin position="210"/>
        <end position="235"/>
    </location>
</feature>
<feature type="region of interest" description="Disordered" evidence="1">
    <location>
        <begin position="328"/>
        <end position="373"/>
    </location>
</feature>
<sequence length="591" mass="66376">MEMAMEDSHSSHALLSMARATVKVNGRTPLFSKKPIPSTQRICKATVIFEGAGLVFEIEFEFFWRENLMAGRWELGFPKSSASSLKEKLARNILRNVRSQGHPYVELREDGKKFIFFCTLCLSPCYSDTVLLDHLRGNLHTERLSTAKVTLMGPNPWPFNDGVLFFDNSVEKDKELGVSNSSKTRLLEWKDDDNNLDNNLSIVKYCENSKSSSNGHDVHSDSEISSGDVPLNTNGGNDSVVIPGVRIGDEICDIKVQEVGFGQIAARFREKDGISNGISRLWCEWLGKKSPENKDKFVVPEHDFAVITFNYNVDMSRKELFEDLKSMLSSSPSENGDGTGRKRKVSFSDPEDVSESLSNQYDSPGEDTSASTDASSRLVLSRFDDQLLHTRFISSKAIRQELRRQQRAVADRMCDICQHRMLPGKDVSALMNLKTGRLVCSSRNVYGAFHVSHTSCLIHWILLCEFEIITKDLVSPKLRGRSKRNNAAKCNERGKDGEAKATTKQIDSVFCPECQGTGIIIEGDELERPDFPLSELFKCKLKASDARRAWMKSPEVLENCSTGFHFPCQSEGTIKETVKPLKLLRFYGCDV</sequence>
<accession>A0A2N9H6X9</accession>
<dbReference type="PROSITE" id="PS00028">
    <property type="entry name" value="ZINC_FINGER_C2H2_1"/>
    <property type="match status" value="1"/>
</dbReference>